<organism evidence="1 2">
    <name type="scientific">Daphnia galeata</name>
    <dbReference type="NCBI Taxonomy" id="27404"/>
    <lineage>
        <taxon>Eukaryota</taxon>
        <taxon>Metazoa</taxon>
        <taxon>Ecdysozoa</taxon>
        <taxon>Arthropoda</taxon>
        <taxon>Crustacea</taxon>
        <taxon>Branchiopoda</taxon>
        <taxon>Diplostraca</taxon>
        <taxon>Cladocera</taxon>
        <taxon>Anomopoda</taxon>
        <taxon>Daphniidae</taxon>
        <taxon>Daphnia</taxon>
    </lineage>
</organism>
<gene>
    <name evidence="1" type="ORF">DGAL_LOCUS5958</name>
</gene>
<accession>A0A8J2W3A2</accession>
<evidence type="ECO:0000313" key="2">
    <source>
        <dbReference type="Proteomes" id="UP000789390"/>
    </source>
</evidence>
<sequence>MDSKDLLLTTDEWSILAGVAEILKPFDEVTTYLSSQYYPSISKTVVILSIRILQHNLGSMHFDASCTILAIFEMKSDLLDYISDRFNMTTESSTAHLVSTFLDPRLKKNRIYLSVGVGGGGETAEERVENELRQAIINKHLASSTNVAASSISSSQNSCKSFQDSMIEKANAVRNGEASDATTFVIINIRDYLKKPYLPWSTDPLSYWLAEKNLDSAPDDHRHLLGDSSSRFCPLSTTASTPPSGGGYYHQTITSQFLIAIEVSPLQQLSILRLELQEAVLGLRLSVAVITELSSIASQIVYWCHTQTVLQWIHLTSSNTMPWWHIDAQETGEGTSKRGQWSDVETLKSSSSECVSYYSKPTNQEGSMKNSSANHSLLFYGAMDSTNSNNPRWLFLTFPLHNF</sequence>
<comment type="caution">
    <text evidence="1">The sequence shown here is derived from an EMBL/GenBank/DDBJ whole genome shotgun (WGS) entry which is preliminary data.</text>
</comment>
<dbReference type="AlphaFoldDB" id="A0A8J2W3A2"/>
<dbReference type="OrthoDB" id="6381972at2759"/>
<dbReference type="EMBL" id="CAKKLH010000112">
    <property type="protein sequence ID" value="CAH0103384.1"/>
    <property type="molecule type" value="Genomic_DNA"/>
</dbReference>
<evidence type="ECO:0000313" key="1">
    <source>
        <dbReference type="EMBL" id="CAH0103384.1"/>
    </source>
</evidence>
<keyword evidence="2" id="KW-1185">Reference proteome</keyword>
<dbReference type="SUPFAM" id="SSF53098">
    <property type="entry name" value="Ribonuclease H-like"/>
    <property type="match status" value="1"/>
</dbReference>
<dbReference type="InterPro" id="IPR012337">
    <property type="entry name" value="RNaseH-like_sf"/>
</dbReference>
<proteinExistence type="predicted"/>
<protein>
    <submittedName>
        <fullName evidence="1">Uncharacterized protein</fullName>
    </submittedName>
</protein>
<dbReference type="Proteomes" id="UP000789390">
    <property type="component" value="Unassembled WGS sequence"/>
</dbReference>
<name>A0A8J2W3A2_9CRUS</name>
<reference evidence="1" key="1">
    <citation type="submission" date="2021-11" db="EMBL/GenBank/DDBJ databases">
        <authorList>
            <person name="Schell T."/>
        </authorList>
    </citation>
    <scope>NUCLEOTIDE SEQUENCE</scope>
    <source>
        <strain evidence="1">M5</strain>
    </source>
</reference>